<keyword evidence="2" id="KW-0472">Membrane</keyword>
<dbReference type="EMBL" id="JAPVOI010000006">
    <property type="protein sequence ID" value="MCZ4094594.1"/>
    <property type="molecule type" value="Genomic_DNA"/>
</dbReference>
<organism evidence="3 4">
    <name type="scientific">Sinorhizobium psoraleae</name>
    <dbReference type="NCBI Taxonomy" id="520838"/>
    <lineage>
        <taxon>Bacteria</taxon>
        <taxon>Pseudomonadati</taxon>
        <taxon>Pseudomonadota</taxon>
        <taxon>Alphaproteobacteria</taxon>
        <taxon>Hyphomicrobiales</taxon>
        <taxon>Rhizobiaceae</taxon>
        <taxon>Sinorhizobium/Ensifer group</taxon>
        <taxon>Sinorhizobium</taxon>
    </lineage>
</organism>
<feature type="transmembrane region" description="Helical" evidence="2">
    <location>
        <begin position="21"/>
        <end position="42"/>
    </location>
</feature>
<dbReference type="Proteomes" id="UP001079430">
    <property type="component" value="Unassembled WGS sequence"/>
</dbReference>
<dbReference type="Pfam" id="PF04120">
    <property type="entry name" value="Iron_permease"/>
    <property type="match status" value="1"/>
</dbReference>
<keyword evidence="2" id="KW-0812">Transmembrane</keyword>
<dbReference type="InterPro" id="IPR007251">
    <property type="entry name" value="Iron_permease_Fet4"/>
</dbReference>
<name>A0ABT4KRJ7_9HYPH</name>
<evidence type="ECO:0000313" key="4">
    <source>
        <dbReference type="Proteomes" id="UP001079430"/>
    </source>
</evidence>
<evidence type="ECO:0000313" key="3">
    <source>
        <dbReference type="EMBL" id="MCZ4094594.1"/>
    </source>
</evidence>
<evidence type="ECO:0000256" key="1">
    <source>
        <dbReference type="SAM" id="MobiDB-lite"/>
    </source>
</evidence>
<keyword evidence="2" id="KW-1133">Transmembrane helix</keyword>
<feature type="transmembrane region" description="Helical" evidence="2">
    <location>
        <begin position="48"/>
        <end position="67"/>
    </location>
</feature>
<proteinExistence type="predicted"/>
<protein>
    <submittedName>
        <fullName evidence="3">Low affinity iron permease family protein</fullName>
    </submittedName>
</protein>
<evidence type="ECO:0000256" key="2">
    <source>
        <dbReference type="SAM" id="Phobius"/>
    </source>
</evidence>
<reference evidence="3" key="1">
    <citation type="submission" date="2022-10" db="EMBL/GenBank/DDBJ databases">
        <title>Whole genome sequencing of three plant growth promoting bacteria isolated from Vachellia tortilis subsp. raddiana in Morocco.</title>
        <authorList>
            <person name="Hnini M."/>
            <person name="Zouagui R."/>
            <person name="Zouagui H."/>
            <person name="Chemao Elfihri M.-W."/>
            <person name="Ibrahimi A."/>
            <person name="Sbabou L."/>
            <person name="Aurag J."/>
        </authorList>
    </citation>
    <scope>NUCLEOTIDE SEQUENCE</scope>
    <source>
        <strain evidence="3">LMR678</strain>
    </source>
</reference>
<feature type="region of interest" description="Disordered" evidence="1">
    <location>
        <begin position="117"/>
        <end position="141"/>
    </location>
</feature>
<gene>
    <name evidence="3" type="ORF">O3W52_33420</name>
</gene>
<dbReference type="RefSeq" id="WP_269286736.1">
    <property type="nucleotide sequence ID" value="NZ_JAPVOI010000006.1"/>
</dbReference>
<sequence length="141" mass="15800">MSQKINAFSKFSTAIAEYSGRPVTFTLAVAAIVVWGVTGPLFGFSEAWQLVVNTGTTIVTFLMVFVLQNSQIRDGIAIQAKLDELILTSSAENKYIGIEELDERELKRITEILKEHAKSEDDRVLHEKISRAVERQPEESE</sequence>
<accession>A0ABT4KRJ7</accession>
<keyword evidence="4" id="KW-1185">Reference proteome</keyword>
<comment type="caution">
    <text evidence="3">The sequence shown here is derived from an EMBL/GenBank/DDBJ whole genome shotgun (WGS) entry which is preliminary data.</text>
</comment>